<evidence type="ECO:0000313" key="9">
    <source>
        <dbReference type="EMBL" id="QJW37665.1"/>
    </source>
</evidence>
<gene>
    <name evidence="9" type="ORF">FIC82_017235</name>
</gene>
<feature type="region of interest" description="Disordered" evidence="6">
    <location>
        <begin position="605"/>
        <end position="642"/>
    </location>
</feature>
<evidence type="ECO:0000259" key="8">
    <source>
        <dbReference type="Pfam" id="PF05140"/>
    </source>
</evidence>
<feature type="transmembrane region" description="Helical" evidence="7">
    <location>
        <begin position="90"/>
        <end position="108"/>
    </location>
</feature>
<keyword evidence="3" id="KW-0201">Cytochrome c-type biogenesis</keyword>
<dbReference type="GO" id="GO:0016020">
    <property type="term" value="C:membrane"/>
    <property type="evidence" value="ECO:0007669"/>
    <property type="project" value="UniProtKB-SubCell"/>
</dbReference>
<dbReference type="KEGG" id="cprt:FIC82_017235"/>
<dbReference type="Proteomes" id="UP000451354">
    <property type="component" value="Chromosome"/>
</dbReference>
<dbReference type="InterPro" id="IPR023494">
    <property type="entry name" value="Cyt_c_bgen_Ccs1/CcsB/ResB"/>
</dbReference>
<dbReference type="RefSeq" id="WP_154799304.1">
    <property type="nucleotide sequence ID" value="NZ_CP052757.1"/>
</dbReference>
<keyword evidence="5 7" id="KW-0472">Membrane</keyword>
<name>A0A6M5UJY9_9MICO</name>
<evidence type="ECO:0000313" key="10">
    <source>
        <dbReference type="Proteomes" id="UP000451354"/>
    </source>
</evidence>
<comment type="subcellular location">
    <subcellularLocation>
        <location evidence="1">Membrane</location>
        <topology evidence="1">Multi-pass membrane protein</topology>
    </subcellularLocation>
</comment>
<dbReference type="OrthoDB" id="3949537at2"/>
<feature type="transmembrane region" description="Helical" evidence="7">
    <location>
        <begin position="257"/>
        <end position="276"/>
    </location>
</feature>
<feature type="compositionally biased region" description="Gly residues" evidence="6">
    <location>
        <begin position="54"/>
        <end position="65"/>
    </location>
</feature>
<dbReference type="PANTHER" id="PTHR31566:SF0">
    <property type="entry name" value="CYTOCHROME C BIOGENESIS PROTEIN CCS1, CHLOROPLASTIC"/>
    <property type="match status" value="1"/>
</dbReference>
<evidence type="ECO:0000256" key="2">
    <source>
        <dbReference type="ARBA" id="ARBA00022692"/>
    </source>
</evidence>
<evidence type="ECO:0000256" key="5">
    <source>
        <dbReference type="ARBA" id="ARBA00023136"/>
    </source>
</evidence>
<feature type="compositionally biased region" description="Low complexity" evidence="6">
    <location>
        <begin position="32"/>
        <end position="53"/>
    </location>
</feature>
<protein>
    <submittedName>
        <fullName evidence="9">Cytochrome c biogenesis protein ResB</fullName>
    </submittedName>
</protein>
<keyword evidence="10" id="KW-1185">Reference proteome</keyword>
<evidence type="ECO:0000256" key="4">
    <source>
        <dbReference type="ARBA" id="ARBA00022989"/>
    </source>
</evidence>
<feature type="compositionally biased region" description="Low complexity" evidence="6">
    <location>
        <begin position="7"/>
        <end position="17"/>
    </location>
</feature>
<evidence type="ECO:0000256" key="3">
    <source>
        <dbReference type="ARBA" id="ARBA00022748"/>
    </source>
</evidence>
<dbReference type="PANTHER" id="PTHR31566">
    <property type="entry name" value="CYTOCHROME C BIOGENESIS PROTEIN CCS1, CHLOROPLASTIC"/>
    <property type="match status" value="1"/>
</dbReference>
<feature type="region of interest" description="Disordered" evidence="6">
    <location>
        <begin position="1"/>
        <end position="66"/>
    </location>
</feature>
<feature type="transmembrane region" description="Helical" evidence="7">
    <location>
        <begin position="144"/>
        <end position="163"/>
    </location>
</feature>
<evidence type="ECO:0000256" key="6">
    <source>
        <dbReference type="SAM" id="MobiDB-lite"/>
    </source>
</evidence>
<evidence type="ECO:0000256" key="7">
    <source>
        <dbReference type="SAM" id="Phobius"/>
    </source>
</evidence>
<evidence type="ECO:0000256" key="1">
    <source>
        <dbReference type="ARBA" id="ARBA00004141"/>
    </source>
</evidence>
<dbReference type="AlphaFoldDB" id="A0A6M5UJY9"/>
<dbReference type="Pfam" id="PF05140">
    <property type="entry name" value="ResB"/>
    <property type="match status" value="1"/>
</dbReference>
<reference evidence="10" key="1">
    <citation type="journal article" date="2022" name="Int. J. Syst. Evol. Microbiol.">
        <title>Cellulosimicrobium protaetiae sp. nov., isolated from the gut of the larva of Protaetia brevitarsis seulensis.</title>
        <authorList>
            <person name="Le Han H."/>
            <person name="Nguyen T.T.H."/>
            <person name="Li Z."/>
            <person name="Shin N.R."/>
            <person name="Kim S.G."/>
        </authorList>
    </citation>
    <scope>NUCLEOTIDE SEQUENCE [LARGE SCALE GENOMIC DNA]</scope>
    <source>
        <strain evidence="10">BI34</strain>
    </source>
</reference>
<organism evidence="9 10">
    <name type="scientific">Cellulosimicrobium protaetiae</name>
    <dbReference type="NCBI Taxonomy" id="2587808"/>
    <lineage>
        <taxon>Bacteria</taxon>
        <taxon>Bacillati</taxon>
        <taxon>Actinomycetota</taxon>
        <taxon>Actinomycetes</taxon>
        <taxon>Micrococcales</taxon>
        <taxon>Promicromonosporaceae</taxon>
        <taxon>Cellulosimicrobium</taxon>
    </lineage>
</organism>
<feature type="domain" description="ResB-like" evidence="8">
    <location>
        <begin position="88"/>
        <end position="595"/>
    </location>
</feature>
<keyword evidence="4 7" id="KW-1133">Transmembrane helix</keyword>
<accession>A0A6M5UJY9</accession>
<proteinExistence type="predicted"/>
<dbReference type="InterPro" id="IPR007816">
    <property type="entry name" value="ResB-like_domain"/>
</dbReference>
<dbReference type="EMBL" id="CP052757">
    <property type="protein sequence ID" value="QJW37665.1"/>
    <property type="molecule type" value="Genomic_DNA"/>
</dbReference>
<dbReference type="GO" id="GO:0017004">
    <property type="term" value="P:cytochrome complex assembly"/>
    <property type="evidence" value="ECO:0007669"/>
    <property type="project" value="UniProtKB-KW"/>
</dbReference>
<feature type="transmembrane region" description="Helical" evidence="7">
    <location>
        <begin position="529"/>
        <end position="548"/>
    </location>
</feature>
<keyword evidence="2 7" id="KW-0812">Transmembrane</keyword>
<sequence>MTERTGEAGQQAGRAAGYRPEGIHDAFVSGEGDVASPGSGAAPSPGGRTPSGGSDDGAGDGGAGGAPALPALGWRGTLRWTWRQLTSMRVALMLLMLLAVAAVPGSVLPQRPQDPAAVLRYLQENPTTGEWLDRLGFFDVYSSVWFSAIYILLFVSLVGCILPRTKAHWQALRSRPPRTPRRFDRFPAQGRAVTDASPDEVVAAASTHLRGRLRWLPTFRVDAGTEEAVPARGRAAARPAARTVSAERGYVRETGNLLFHLSLVGLLVAVATGQLLHYRGQAIVTEGRGFANAVVDYDTFENGAWFRPSSLVPFSMTLDAFESEFAADAAAFAQSRDFTATVTVRDPDGTTHEETIKVNHPLTAGGAKIYLQGNGFAPEVTVHDADGEVAFSGRVPFLPEDTMYTSRGVIKVPDVSAGLDQIGLVGYFLPTAEISEDGQTAESVYPQPINPLLVLEVYRGDLGLDEGLPQNVYRLDTDDLTPSVDEDGERVRLLVAPGETVDLPDGLGTITFDSLPRYVALDLRHDPSLTWVLVFALGALGGLAVSLFTPRRRVWVRAWREEVPGAGDDAPRERTVVAVAGLARGDDAGLQGEVDSLLAALPGVAPSGEGDLTSSPGRATADGTRPTARTAQDPTARPRTKG</sequence>